<dbReference type="Proteomes" id="UP001179361">
    <property type="component" value="Unassembled WGS sequence"/>
</dbReference>
<name>A0ABS8Q9M6_9BURK</name>
<dbReference type="InterPro" id="IPR036097">
    <property type="entry name" value="HisK_dim/P_sf"/>
</dbReference>
<dbReference type="CDD" id="cd00130">
    <property type="entry name" value="PAS"/>
    <property type="match status" value="1"/>
</dbReference>
<dbReference type="InterPro" id="IPR005467">
    <property type="entry name" value="His_kinase_dom"/>
</dbReference>
<gene>
    <name evidence="8" type="ORF">LQ564_19335</name>
</gene>
<dbReference type="SMART" id="SM00091">
    <property type="entry name" value="PAS"/>
    <property type="match status" value="1"/>
</dbReference>
<dbReference type="Pfam" id="PF02518">
    <property type="entry name" value="HATPase_c"/>
    <property type="match status" value="1"/>
</dbReference>
<keyword evidence="5 8" id="KW-0418">Kinase</keyword>
<dbReference type="InterPro" id="IPR036890">
    <property type="entry name" value="HATPase_C_sf"/>
</dbReference>
<comment type="catalytic activity">
    <reaction evidence="1">
        <text>ATP + protein L-histidine = ADP + protein N-phospho-L-histidine.</text>
        <dbReference type="EC" id="2.7.13.3"/>
    </reaction>
</comment>
<dbReference type="InterPro" id="IPR003018">
    <property type="entry name" value="GAF"/>
</dbReference>
<feature type="domain" description="PAS" evidence="7">
    <location>
        <begin position="177"/>
        <end position="222"/>
    </location>
</feature>
<dbReference type="Pfam" id="PF00989">
    <property type="entry name" value="PAS"/>
    <property type="match status" value="1"/>
</dbReference>
<evidence type="ECO:0000313" key="9">
    <source>
        <dbReference type="Proteomes" id="UP001179361"/>
    </source>
</evidence>
<dbReference type="GO" id="GO:0016301">
    <property type="term" value="F:kinase activity"/>
    <property type="evidence" value="ECO:0007669"/>
    <property type="project" value="UniProtKB-KW"/>
</dbReference>
<dbReference type="CDD" id="cd00075">
    <property type="entry name" value="HATPase"/>
    <property type="match status" value="1"/>
</dbReference>
<dbReference type="Gene3D" id="3.30.565.10">
    <property type="entry name" value="Histidine kinase-like ATPase, C-terminal domain"/>
    <property type="match status" value="1"/>
</dbReference>
<dbReference type="PANTHER" id="PTHR43047:SF72">
    <property type="entry name" value="OSMOSENSING HISTIDINE PROTEIN KINASE SLN1"/>
    <property type="match status" value="1"/>
</dbReference>
<evidence type="ECO:0000256" key="1">
    <source>
        <dbReference type="ARBA" id="ARBA00000085"/>
    </source>
</evidence>
<evidence type="ECO:0000256" key="5">
    <source>
        <dbReference type="ARBA" id="ARBA00022777"/>
    </source>
</evidence>
<dbReference type="SUPFAM" id="SSF55781">
    <property type="entry name" value="GAF domain-like"/>
    <property type="match status" value="1"/>
</dbReference>
<dbReference type="SMART" id="SM00387">
    <property type="entry name" value="HATPase_c"/>
    <property type="match status" value="1"/>
</dbReference>
<dbReference type="EC" id="2.7.13.3" evidence="2"/>
<dbReference type="InterPro" id="IPR035965">
    <property type="entry name" value="PAS-like_dom_sf"/>
</dbReference>
<dbReference type="CDD" id="cd00082">
    <property type="entry name" value="HisKA"/>
    <property type="match status" value="1"/>
</dbReference>
<evidence type="ECO:0000256" key="3">
    <source>
        <dbReference type="ARBA" id="ARBA00022553"/>
    </source>
</evidence>
<comment type="caution">
    <text evidence="8">The sequence shown here is derived from an EMBL/GenBank/DDBJ whole genome shotgun (WGS) entry which is preliminary data.</text>
</comment>
<dbReference type="InterPro" id="IPR029016">
    <property type="entry name" value="GAF-like_dom_sf"/>
</dbReference>
<dbReference type="PROSITE" id="PS50112">
    <property type="entry name" value="PAS"/>
    <property type="match status" value="1"/>
</dbReference>
<dbReference type="InterPro" id="IPR000014">
    <property type="entry name" value="PAS"/>
</dbReference>
<accession>A0ABS8Q9M6</accession>
<keyword evidence="3" id="KW-0597">Phosphoprotein</keyword>
<protein>
    <recommendedName>
        <fullName evidence="2">histidine kinase</fullName>
        <ecNumber evidence="2">2.7.13.3</ecNumber>
    </recommendedName>
</protein>
<dbReference type="NCBIfam" id="TIGR00229">
    <property type="entry name" value="sensory_box"/>
    <property type="match status" value="1"/>
</dbReference>
<dbReference type="PANTHER" id="PTHR43047">
    <property type="entry name" value="TWO-COMPONENT HISTIDINE PROTEIN KINASE"/>
    <property type="match status" value="1"/>
</dbReference>
<dbReference type="Pfam" id="PF00512">
    <property type="entry name" value="HisKA"/>
    <property type="match status" value="1"/>
</dbReference>
<dbReference type="InterPro" id="IPR003594">
    <property type="entry name" value="HATPase_dom"/>
</dbReference>
<dbReference type="Gene3D" id="1.10.287.130">
    <property type="match status" value="1"/>
</dbReference>
<dbReference type="Gene3D" id="3.30.450.20">
    <property type="entry name" value="PAS domain"/>
    <property type="match status" value="1"/>
</dbReference>
<dbReference type="SUPFAM" id="SSF55785">
    <property type="entry name" value="PYP-like sensor domain (PAS domain)"/>
    <property type="match status" value="1"/>
</dbReference>
<keyword evidence="9" id="KW-1185">Reference proteome</keyword>
<evidence type="ECO:0000256" key="4">
    <source>
        <dbReference type="ARBA" id="ARBA00022679"/>
    </source>
</evidence>
<dbReference type="Gene3D" id="3.30.450.40">
    <property type="match status" value="1"/>
</dbReference>
<evidence type="ECO:0000259" key="7">
    <source>
        <dbReference type="PROSITE" id="PS50112"/>
    </source>
</evidence>
<dbReference type="SUPFAM" id="SSF47384">
    <property type="entry name" value="Homodimeric domain of signal transducing histidine kinase"/>
    <property type="match status" value="1"/>
</dbReference>
<dbReference type="InterPro" id="IPR003661">
    <property type="entry name" value="HisK_dim/P_dom"/>
</dbReference>
<dbReference type="InterPro" id="IPR004358">
    <property type="entry name" value="Sig_transdc_His_kin-like_C"/>
</dbReference>
<dbReference type="Pfam" id="PF01590">
    <property type="entry name" value="GAF"/>
    <property type="match status" value="1"/>
</dbReference>
<dbReference type="SUPFAM" id="SSF55874">
    <property type="entry name" value="ATPase domain of HSP90 chaperone/DNA topoisomerase II/histidine kinase"/>
    <property type="match status" value="1"/>
</dbReference>
<proteinExistence type="predicted"/>
<dbReference type="EMBL" id="JAJNOC010000007">
    <property type="protein sequence ID" value="MCD2518459.1"/>
    <property type="molecule type" value="Genomic_DNA"/>
</dbReference>
<reference evidence="8" key="1">
    <citation type="submission" date="2021-11" db="EMBL/GenBank/DDBJ databases">
        <title>The complete genome of Massilia sp sp. G4R7.</title>
        <authorList>
            <person name="Liu L."/>
            <person name="Yue J."/>
            <person name="Yuan J."/>
            <person name="Yang F."/>
            <person name="Li L."/>
        </authorList>
    </citation>
    <scope>NUCLEOTIDE SEQUENCE</scope>
    <source>
        <strain evidence="8">G4R7</strain>
    </source>
</reference>
<dbReference type="RefSeq" id="WP_231059745.1">
    <property type="nucleotide sequence ID" value="NZ_JAJNOC010000007.1"/>
</dbReference>
<organism evidence="8 9">
    <name type="scientific">Massilia phyllostachyos</name>
    <dbReference type="NCBI Taxonomy" id="2898585"/>
    <lineage>
        <taxon>Bacteria</taxon>
        <taxon>Pseudomonadati</taxon>
        <taxon>Pseudomonadota</taxon>
        <taxon>Betaproteobacteria</taxon>
        <taxon>Burkholderiales</taxon>
        <taxon>Oxalobacteraceae</taxon>
        <taxon>Telluria group</taxon>
        <taxon>Massilia</taxon>
    </lineage>
</organism>
<sequence length="533" mass="57425">MLEAPLPPDEARRLEVLRDLGLLDTAPDERFDRITRLAAALFGVPMAFVTLVDSERNWFKSRVGLDLDAIPRSFAFCARAILERDVLVIEDAGSDPRYADNPYVTGAPHVRFYAGHPLATPDGSCLGTLCVLDTAPRGFGARERRLLADLAAVLDGEFAQAWAAARRERAEQLQRAQQAWLETVLECLPDGVITLDASGFLLSANPAAQRLLGGPEVALVGRPAQHFVLERAAGLAAGLRAGPILEQVATARRLDGATFPIEFSLSAMLLGGQRHYCAVFRDIARRQEEQARLEAVDARRRKNFATATHELRTPMASVLGFSELLLKRDFDPATSRELVEIIHRQAGVLVTLVNQLLDLSRIEAGGKEALRVAPLDVADLLGRALDAIEGLGQNGRIGIDIDVGLAPVVGDADRLQMALVNILNNSIKYSAPGTPIAVRAFASQNGKLAAVAIRISDQGIGMTPEQQQRIYEAFYRADTVTTTQGSGLGMAIFKEIIDLHNGTVEIASVLGKGTAVTVILPAAGAVRPNSAHR</sequence>
<evidence type="ECO:0000313" key="8">
    <source>
        <dbReference type="EMBL" id="MCD2518459.1"/>
    </source>
</evidence>
<evidence type="ECO:0000259" key="6">
    <source>
        <dbReference type="PROSITE" id="PS50109"/>
    </source>
</evidence>
<dbReference type="PRINTS" id="PR00344">
    <property type="entry name" value="BCTRLSENSOR"/>
</dbReference>
<feature type="domain" description="Histidine kinase" evidence="6">
    <location>
        <begin position="306"/>
        <end position="524"/>
    </location>
</feature>
<dbReference type="PROSITE" id="PS50109">
    <property type="entry name" value="HIS_KIN"/>
    <property type="match status" value="1"/>
</dbReference>
<dbReference type="SMART" id="SM00388">
    <property type="entry name" value="HisKA"/>
    <property type="match status" value="1"/>
</dbReference>
<dbReference type="InterPro" id="IPR013767">
    <property type="entry name" value="PAS_fold"/>
</dbReference>
<evidence type="ECO:0000256" key="2">
    <source>
        <dbReference type="ARBA" id="ARBA00012438"/>
    </source>
</evidence>
<dbReference type="SMART" id="SM00065">
    <property type="entry name" value="GAF"/>
    <property type="match status" value="1"/>
</dbReference>
<keyword evidence="4" id="KW-0808">Transferase</keyword>